<proteinExistence type="predicted"/>
<evidence type="ECO:0000313" key="2">
    <source>
        <dbReference type="Proteomes" id="UP000245910"/>
    </source>
</evidence>
<organism evidence="1 2">
    <name type="scientific">Fusarium venenatum</name>
    <dbReference type="NCBI Taxonomy" id="56646"/>
    <lineage>
        <taxon>Eukaryota</taxon>
        <taxon>Fungi</taxon>
        <taxon>Dikarya</taxon>
        <taxon>Ascomycota</taxon>
        <taxon>Pezizomycotina</taxon>
        <taxon>Sordariomycetes</taxon>
        <taxon>Hypocreomycetidae</taxon>
        <taxon>Hypocreales</taxon>
        <taxon>Nectriaceae</taxon>
        <taxon>Fusarium</taxon>
    </lineage>
</organism>
<evidence type="ECO:0000313" key="1">
    <source>
        <dbReference type="EMBL" id="CEI40729.1"/>
    </source>
</evidence>
<name>A0A2L2TJM3_9HYPO</name>
<accession>A0A2L2TJM3</accession>
<dbReference type="AlphaFoldDB" id="A0A2L2TJM3"/>
<dbReference type="Proteomes" id="UP000245910">
    <property type="component" value="Chromosome IIII"/>
</dbReference>
<reference evidence="2" key="1">
    <citation type="submission" date="2014-10" db="EMBL/GenBank/DDBJ databases">
        <authorList>
            <person name="King R."/>
        </authorList>
    </citation>
    <scope>NUCLEOTIDE SEQUENCE [LARGE SCALE GENOMIC DNA]</scope>
    <source>
        <strain evidence="2">A3/5</strain>
    </source>
</reference>
<dbReference type="EMBL" id="LN649232">
    <property type="protein sequence ID" value="CEI40729.1"/>
    <property type="molecule type" value="Genomic_DNA"/>
</dbReference>
<keyword evidence="2" id="KW-1185">Reference proteome</keyword>
<protein>
    <submittedName>
        <fullName evidence="1">Uncharacterized protein</fullName>
    </submittedName>
</protein>
<sequence length="73" mass="8429">MRLRLRKSYISHLAGYVTGYQALSEWTQEPQCPARVNSLKILNHYVVIHIDIGLISYPGPTCFSTNEELFRMT</sequence>